<dbReference type="RefSeq" id="WP_369868611.1">
    <property type="nucleotide sequence ID" value="NZ_JBGFFE010000005.1"/>
</dbReference>
<proteinExistence type="predicted"/>
<reference evidence="2 3" key="1">
    <citation type="submission" date="2024-08" db="EMBL/GenBank/DDBJ databases">
        <title>Clostridium lapicellarii sp. nov., and Clostridium renhuaiense sp. nov., two species isolated from the mud in a fermentation cellar used for producing sauce-flavour Chinese liquors.</title>
        <authorList>
            <person name="Yang F."/>
            <person name="Wang H."/>
            <person name="Chen L.Q."/>
            <person name="Zhou N."/>
            <person name="Lu J.J."/>
            <person name="Pu X.X."/>
            <person name="Wan B."/>
            <person name="Wang L."/>
            <person name="Liu S.J."/>
        </authorList>
    </citation>
    <scope>NUCLEOTIDE SEQUENCE [LARGE SCALE GENOMIC DNA]</scope>
    <source>
        <strain evidence="2 3">MT-113</strain>
    </source>
</reference>
<dbReference type="PANTHER" id="PTHR41786">
    <property type="entry name" value="MOTILITY ACCESSORY FACTOR MAF"/>
    <property type="match status" value="1"/>
</dbReference>
<keyword evidence="3" id="KW-1185">Reference proteome</keyword>
<evidence type="ECO:0000259" key="1">
    <source>
        <dbReference type="Pfam" id="PF01973"/>
    </source>
</evidence>
<dbReference type="Proteomes" id="UP001565220">
    <property type="component" value="Unassembled WGS sequence"/>
</dbReference>
<sequence>MRKINVIKSKNGARSISVNGILLHSRYDPYRAAEAFAESNIELLKNGVVILYGAAFAYHIKSMLNFMDKYSKLYVFDMDEEIVKVANKFKMYENIKKDPRVEFNFGCSYKLMKKFTKLIDHVEDIIIYRPSLKVLPNRYDKFKQILVNYDIARIGINKMAPIMSENARINLSKNYPFIDEFFNKYNFNGKPIVVTASGPSLDYDLNNLKKYRKYVSIFCVGSSLRTLMDEDIVPDAIFLIDGGEIVKYQLQGFENLDIPLCFLNTASRWAVSSYRGPKYVFFNEASSKSEFIINTGGTVALAAIDIAVKSLAREIIMLGQDLAFIGNKNHTDGFNKIYNKLHTNNKIDNNKTLYKKVKSIDDKILYTTSGYLRFKYYIEREIKCNKSVRFINCSKGAKILGAECMTFEEWVKKYVKINI</sequence>
<evidence type="ECO:0000313" key="2">
    <source>
        <dbReference type="EMBL" id="MEY8763049.1"/>
    </source>
</evidence>
<dbReference type="InterPro" id="IPR029063">
    <property type="entry name" value="SAM-dependent_MTases_sf"/>
</dbReference>
<name>A0ABV4DUY3_9CLOT</name>
<feature type="domain" description="6-hydroxymethylpterin diphosphokinase MptE-like" evidence="1">
    <location>
        <begin position="169"/>
        <end position="325"/>
    </location>
</feature>
<gene>
    <name evidence="2" type="ORF">AB8S09_05215</name>
</gene>
<dbReference type="PANTHER" id="PTHR41786:SF1">
    <property type="entry name" value="6-HYDROXYMETHYLPTERIN DIPHOSPHOKINASE MPTE-LIKE DOMAIN-CONTAINING PROTEIN"/>
    <property type="match status" value="1"/>
</dbReference>
<organism evidence="2 3">
    <name type="scientific">Clostridium lapidicellarium</name>
    <dbReference type="NCBI Taxonomy" id="3240931"/>
    <lineage>
        <taxon>Bacteria</taxon>
        <taxon>Bacillati</taxon>
        <taxon>Bacillota</taxon>
        <taxon>Clostridia</taxon>
        <taxon>Eubacteriales</taxon>
        <taxon>Clostridiaceae</taxon>
        <taxon>Clostridium</taxon>
    </lineage>
</organism>
<comment type="caution">
    <text evidence="2">The sequence shown here is derived from an EMBL/GenBank/DDBJ whole genome shotgun (WGS) entry which is preliminary data.</text>
</comment>
<dbReference type="InterPro" id="IPR002826">
    <property type="entry name" value="MptE-like"/>
</dbReference>
<dbReference type="Pfam" id="PF01973">
    <property type="entry name" value="MptE-like"/>
    <property type="match status" value="1"/>
</dbReference>
<protein>
    <submittedName>
        <fullName evidence="2">Motility associated factor glycosyltransferase family protein</fullName>
    </submittedName>
</protein>
<dbReference type="EMBL" id="JBGFFE010000005">
    <property type="protein sequence ID" value="MEY8763049.1"/>
    <property type="molecule type" value="Genomic_DNA"/>
</dbReference>
<accession>A0ABV4DUY3</accession>
<evidence type="ECO:0000313" key="3">
    <source>
        <dbReference type="Proteomes" id="UP001565220"/>
    </source>
</evidence>
<dbReference type="SUPFAM" id="SSF53335">
    <property type="entry name" value="S-adenosyl-L-methionine-dependent methyltransferases"/>
    <property type="match status" value="1"/>
</dbReference>